<dbReference type="InterPro" id="IPR000254">
    <property type="entry name" value="CBD"/>
</dbReference>
<feature type="chain" id="PRO_5012157187" description="CBM1 domain-containing protein" evidence="3">
    <location>
        <begin position="23"/>
        <end position="350"/>
    </location>
</feature>
<feature type="region of interest" description="Disordered" evidence="2">
    <location>
        <begin position="92"/>
        <end position="150"/>
    </location>
</feature>
<dbReference type="SUPFAM" id="SSF57180">
    <property type="entry name" value="Cellulose-binding domain"/>
    <property type="match status" value="1"/>
</dbReference>
<accession>A0A2B7YHZ1</accession>
<keyword evidence="6" id="KW-1185">Reference proteome</keyword>
<evidence type="ECO:0000313" key="6">
    <source>
        <dbReference type="Proteomes" id="UP000224634"/>
    </source>
</evidence>
<evidence type="ECO:0000256" key="3">
    <source>
        <dbReference type="SAM" id="SignalP"/>
    </source>
</evidence>
<reference evidence="5 6" key="1">
    <citation type="submission" date="2017-10" db="EMBL/GenBank/DDBJ databases">
        <title>Comparative genomics in systemic dimorphic fungi from Ajellomycetaceae.</title>
        <authorList>
            <person name="Munoz J.F."/>
            <person name="Mcewen J.G."/>
            <person name="Clay O.K."/>
            <person name="Cuomo C.A."/>
        </authorList>
    </citation>
    <scope>NUCLEOTIDE SEQUENCE [LARGE SCALE GENOMIC DNA]</scope>
    <source>
        <strain evidence="5 6">UAMH7299</strain>
    </source>
</reference>
<dbReference type="GO" id="GO:0005975">
    <property type="term" value="P:carbohydrate metabolic process"/>
    <property type="evidence" value="ECO:0007669"/>
    <property type="project" value="InterPro"/>
</dbReference>
<dbReference type="Proteomes" id="UP000224634">
    <property type="component" value="Unassembled WGS sequence"/>
</dbReference>
<keyword evidence="1 3" id="KW-0732">Signal</keyword>
<organism evidence="5 6">
    <name type="scientific">Polytolypa hystricis (strain UAMH7299)</name>
    <dbReference type="NCBI Taxonomy" id="1447883"/>
    <lineage>
        <taxon>Eukaryota</taxon>
        <taxon>Fungi</taxon>
        <taxon>Dikarya</taxon>
        <taxon>Ascomycota</taxon>
        <taxon>Pezizomycotina</taxon>
        <taxon>Eurotiomycetes</taxon>
        <taxon>Eurotiomycetidae</taxon>
        <taxon>Onygenales</taxon>
        <taxon>Onygenales incertae sedis</taxon>
        <taxon>Polytolypa</taxon>
    </lineage>
</organism>
<dbReference type="Pfam" id="PF00734">
    <property type="entry name" value="CBM_1"/>
    <property type="match status" value="1"/>
</dbReference>
<dbReference type="GO" id="GO:0005576">
    <property type="term" value="C:extracellular region"/>
    <property type="evidence" value="ECO:0007669"/>
    <property type="project" value="InterPro"/>
</dbReference>
<name>A0A2B7YHZ1_POLH7</name>
<feature type="domain" description="CBM1" evidence="4">
    <location>
        <begin position="22"/>
        <end position="58"/>
    </location>
</feature>
<dbReference type="Pfam" id="PF21340">
    <property type="entry name" value="Polysacc_lyase-like"/>
    <property type="match status" value="1"/>
</dbReference>
<feature type="signal peptide" evidence="3">
    <location>
        <begin position="1"/>
        <end position="22"/>
    </location>
</feature>
<dbReference type="PROSITE" id="PS51164">
    <property type="entry name" value="CBM1_2"/>
    <property type="match status" value="1"/>
</dbReference>
<dbReference type="GO" id="GO:0030248">
    <property type="term" value="F:cellulose binding"/>
    <property type="evidence" value="ECO:0007669"/>
    <property type="project" value="InterPro"/>
</dbReference>
<dbReference type="EMBL" id="PDNA01000039">
    <property type="protein sequence ID" value="PGH20709.1"/>
    <property type="molecule type" value="Genomic_DNA"/>
</dbReference>
<comment type="caution">
    <text evidence="5">The sequence shown here is derived from an EMBL/GenBank/DDBJ whole genome shotgun (WGS) entry which is preliminary data.</text>
</comment>
<gene>
    <name evidence="5" type="ORF">AJ80_03469</name>
</gene>
<dbReference type="PROSITE" id="PS00562">
    <property type="entry name" value="CBM1_1"/>
    <property type="match status" value="1"/>
</dbReference>
<dbReference type="InterPro" id="IPR035971">
    <property type="entry name" value="CBD_sf"/>
</dbReference>
<feature type="compositionally biased region" description="Low complexity" evidence="2">
    <location>
        <begin position="109"/>
        <end position="133"/>
    </location>
</feature>
<protein>
    <recommendedName>
        <fullName evidence="4">CBM1 domain-containing protein</fullName>
    </recommendedName>
</protein>
<dbReference type="SMART" id="SM00236">
    <property type="entry name" value="fCBD"/>
    <property type="match status" value="1"/>
</dbReference>
<dbReference type="InterPro" id="IPR048955">
    <property type="entry name" value="Cip1-like_core"/>
</dbReference>
<dbReference type="AlphaFoldDB" id="A0A2B7YHZ1"/>
<feature type="compositionally biased region" description="Pro residues" evidence="2">
    <location>
        <begin position="94"/>
        <end position="108"/>
    </location>
</feature>
<dbReference type="OrthoDB" id="5823761at2759"/>
<dbReference type="Gene3D" id="2.60.120.200">
    <property type="match status" value="1"/>
</dbReference>
<sequence>MAITSVLSLCTILLAGAAQVSAQQTVWGQCGGNDWSGPTDCESGSYCSELNEWYAQCVPGTGMCPFPRFLISTMRSPDYCLIRQLVDDMRFIDPTPPPITTTTPPPPVTTTTPDDPVTTTTPSDPETTPSQPTGGPSDGEGFENGWDQSAWPTYAPSCNQGGTVALDSSKAHSGSNSIKVTGGSSGYCGHIFFGTTQVPSGNVYVRTYLMTQTALDANHISFITMPDSGVKSLRIGGQNGILMFNRESDDATLPDLSPQGVASSKSLVANNWHCFEYLLGTDGSIQTWLDGTVVDGLTVGGGASNPNSNGWGTSYTPNISGVYFGWESYSGGVNTMWYDDIVIGSSRTGC</sequence>
<evidence type="ECO:0000256" key="2">
    <source>
        <dbReference type="SAM" id="MobiDB-lite"/>
    </source>
</evidence>
<dbReference type="STRING" id="1447883.A0A2B7YHZ1"/>
<evidence type="ECO:0000313" key="5">
    <source>
        <dbReference type="EMBL" id="PGH20709.1"/>
    </source>
</evidence>
<evidence type="ECO:0000256" key="1">
    <source>
        <dbReference type="ARBA" id="ARBA00022729"/>
    </source>
</evidence>
<proteinExistence type="predicted"/>
<evidence type="ECO:0000259" key="4">
    <source>
        <dbReference type="PROSITE" id="PS51164"/>
    </source>
</evidence>